<dbReference type="Proteomes" id="UP001168575">
    <property type="component" value="Unassembled WGS sequence"/>
</dbReference>
<feature type="transmembrane region" description="Helical" evidence="1">
    <location>
        <begin position="71"/>
        <end position="92"/>
    </location>
</feature>
<feature type="transmembrane region" description="Helical" evidence="1">
    <location>
        <begin position="12"/>
        <end position="34"/>
    </location>
</feature>
<feature type="transmembrane region" description="Helical" evidence="1">
    <location>
        <begin position="40"/>
        <end position="59"/>
    </location>
</feature>
<keyword evidence="3" id="KW-1185">Reference proteome</keyword>
<feature type="transmembrane region" description="Helical" evidence="1">
    <location>
        <begin position="155"/>
        <end position="174"/>
    </location>
</feature>
<proteinExistence type="predicted"/>
<feature type="transmembrane region" description="Helical" evidence="1">
    <location>
        <begin position="98"/>
        <end position="121"/>
    </location>
</feature>
<keyword evidence="1" id="KW-0472">Membrane</keyword>
<name>A0AA43RI79_9ACTN</name>
<protein>
    <submittedName>
        <fullName evidence="2">Uncharacterized protein</fullName>
    </submittedName>
</protein>
<feature type="transmembrane region" description="Helical" evidence="1">
    <location>
        <begin position="186"/>
        <end position="205"/>
    </location>
</feature>
<dbReference type="AlphaFoldDB" id="A0AA43RI79"/>
<evidence type="ECO:0000313" key="3">
    <source>
        <dbReference type="Proteomes" id="UP001168575"/>
    </source>
</evidence>
<gene>
    <name evidence="2" type="ORF">Q3982_04750</name>
</gene>
<evidence type="ECO:0000313" key="2">
    <source>
        <dbReference type="EMBL" id="MDO4841969.1"/>
    </source>
</evidence>
<comment type="caution">
    <text evidence="2">The sequence shown here is derived from an EMBL/GenBank/DDBJ whole genome shotgun (WGS) entry which is preliminary data.</text>
</comment>
<accession>A0AA43RI79</accession>
<keyword evidence="1" id="KW-0812">Transmembrane</keyword>
<organism evidence="2 3">
    <name type="scientific">Phoenicibacter congonensis</name>
    <dbReference type="NCBI Taxonomy" id="1944646"/>
    <lineage>
        <taxon>Bacteria</taxon>
        <taxon>Bacillati</taxon>
        <taxon>Actinomycetota</taxon>
        <taxon>Coriobacteriia</taxon>
        <taxon>Eggerthellales</taxon>
        <taxon>Eggerthellaceae</taxon>
        <taxon>Phoenicibacter</taxon>
    </lineage>
</organism>
<evidence type="ECO:0000256" key="1">
    <source>
        <dbReference type="SAM" id="Phobius"/>
    </source>
</evidence>
<sequence>MKRIFGDLNMSWPVVLIFAAVAGLVTGILGSIPATDGTSFRDIAIGYEWWVIFAFVIASNSQKNWECALKIFVFFLISQPVVFAVEVLLGHITTDLAIYYYTSIWGPATLFTLPGGFLAFYITKQNPFGWIILGLGNTLQAIYGIHYLGSAIATPPFHVLSAIVCFASIIIMALQIQQDRKGRIATLAITVGVTLALLILLALTGRTLL</sequence>
<dbReference type="EMBL" id="JAUMVS010000071">
    <property type="protein sequence ID" value="MDO4841969.1"/>
    <property type="molecule type" value="Genomic_DNA"/>
</dbReference>
<keyword evidence="1" id="KW-1133">Transmembrane helix</keyword>
<reference evidence="2" key="1">
    <citation type="submission" date="2023-07" db="EMBL/GenBank/DDBJ databases">
        <title>Between Cages and Wild: Unraveling the Impact of Captivity on Animal Microbiomes and Antimicrobial Resistance.</title>
        <authorList>
            <person name="Schmartz G.P."/>
            <person name="Rehner J."/>
            <person name="Schuff M.J."/>
            <person name="Becker S.L."/>
            <person name="Kravczyk M."/>
            <person name="Gurevich A."/>
            <person name="Francke R."/>
            <person name="Mueller R."/>
            <person name="Keller V."/>
            <person name="Keller A."/>
        </authorList>
    </citation>
    <scope>NUCLEOTIDE SEQUENCE</scope>
    <source>
        <strain evidence="2">S12M_St_49</strain>
    </source>
</reference>
<feature type="transmembrane region" description="Helical" evidence="1">
    <location>
        <begin position="128"/>
        <end position="149"/>
    </location>
</feature>